<dbReference type="AlphaFoldDB" id="A0A1F6GGI7"/>
<dbReference type="Pfam" id="PF07603">
    <property type="entry name" value="Lcl_C"/>
    <property type="match status" value="1"/>
</dbReference>
<evidence type="ECO:0000259" key="2">
    <source>
        <dbReference type="Pfam" id="PF07603"/>
    </source>
</evidence>
<evidence type="ECO:0000313" key="4">
    <source>
        <dbReference type="Proteomes" id="UP000178449"/>
    </source>
</evidence>
<keyword evidence="1" id="KW-0732">Signal</keyword>
<dbReference type="PANTHER" id="PTHR35812:SF1">
    <property type="entry name" value="LIPOPROTEIN"/>
    <property type="match status" value="1"/>
</dbReference>
<dbReference type="STRING" id="1817772.A2527_09055"/>
<proteinExistence type="predicted"/>
<dbReference type="Proteomes" id="UP000178449">
    <property type="component" value="Unassembled WGS sequence"/>
</dbReference>
<accession>A0A1F6GGI7</accession>
<gene>
    <name evidence="3" type="ORF">A2527_09055</name>
</gene>
<protein>
    <recommendedName>
        <fullName evidence="2">Lcl C-terminal domain-containing protein</fullName>
    </recommendedName>
</protein>
<evidence type="ECO:0000256" key="1">
    <source>
        <dbReference type="SAM" id="SignalP"/>
    </source>
</evidence>
<dbReference type="PANTHER" id="PTHR35812">
    <property type="entry name" value="LIPOPROTEIN"/>
    <property type="match status" value="1"/>
</dbReference>
<dbReference type="InterPro" id="IPR011460">
    <property type="entry name" value="Lcl_C"/>
</dbReference>
<evidence type="ECO:0000313" key="3">
    <source>
        <dbReference type="EMBL" id="OGG97239.1"/>
    </source>
</evidence>
<name>A0A1F6GGI7_9PROT</name>
<reference evidence="3 4" key="1">
    <citation type="journal article" date="2016" name="Nat. Commun.">
        <title>Thousands of microbial genomes shed light on interconnected biogeochemical processes in an aquifer system.</title>
        <authorList>
            <person name="Anantharaman K."/>
            <person name="Brown C.T."/>
            <person name="Hug L.A."/>
            <person name="Sharon I."/>
            <person name="Castelle C.J."/>
            <person name="Probst A.J."/>
            <person name="Thomas B.C."/>
            <person name="Singh A."/>
            <person name="Wilkins M.J."/>
            <person name="Karaoz U."/>
            <person name="Brodie E.L."/>
            <person name="Williams K.H."/>
            <person name="Hubbard S.S."/>
            <person name="Banfield J.F."/>
        </authorList>
    </citation>
    <scope>NUCLEOTIDE SEQUENCE [LARGE SCALE GENOMIC DNA]</scope>
</reference>
<feature type="chain" id="PRO_5009524684" description="Lcl C-terminal domain-containing protein" evidence="1">
    <location>
        <begin position="24"/>
        <end position="679"/>
    </location>
</feature>
<dbReference type="Gene3D" id="3.40.50.10610">
    <property type="entry name" value="ABC-type transport auxiliary lipoprotein component"/>
    <property type="match status" value="1"/>
</dbReference>
<comment type="caution">
    <text evidence="3">The sequence shown here is derived from an EMBL/GenBank/DDBJ whole genome shotgun (WGS) entry which is preliminary data.</text>
</comment>
<organism evidence="3 4">
    <name type="scientific">Candidatus Lambdaproteobacteria bacterium RIFOXYD2_FULL_50_16</name>
    <dbReference type="NCBI Taxonomy" id="1817772"/>
    <lineage>
        <taxon>Bacteria</taxon>
        <taxon>Pseudomonadati</taxon>
        <taxon>Pseudomonadota</taxon>
        <taxon>Candidatus Lambdaproteobacteria</taxon>
    </lineage>
</organism>
<feature type="domain" description="Lcl C-terminal" evidence="2">
    <location>
        <begin position="574"/>
        <end position="679"/>
    </location>
</feature>
<dbReference type="EMBL" id="MFNE01000002">
    <property type="protein sequence ID" value="OGG97239.1"/>
    <property type="molecule type" value="Genomic_DNA"/>
</dbReference>
<sequence>MKVNLFLLVGVFFLLVVPLTAQAVSMPEAVEQATLALAKGKIAENPDKKIIVQVVNRASQQTDDLSRRVETELYKSLSKTFPRFELISLSEAQTGVNLAKVLVVKGETEPKSALVSLKLTATVGMKGTLLAQAQTEFENLNKLNKQLVAVLPLEGKDLSSGQRNAFSDAFQSAIAQSGEYELASSAEVAKMSPDQIQKVQECTRDECATIIGAQLGVDRVISSTVSKIGEGRYQVSAKVLGVKDGVILKTATADHQGPLADLKPTLLKLVAQLTNRQTAGLGVEAMLAAQAQARSEEIAQIAAEQDRVKKAQLENEASWREIARQAELNRAKWVVIDESLSLEKAIAEADALRAEFAATEKKFEAQWKKSQANLASADKIEKDPFETQVEFKERVQKEKVAQALRKQNQKITYLSQKIEVLEPFEQRLAELSSKRFTLPEVKLGASLGAPNAEKEFFPLTISLGKKSWAGAWPYEDKEKARTLWATKELITVQAKAALSEKGKGKTGYKLAEAEVLHPGLALKTNIPLETPAPFPEIAILNRLRTELAAKAQAEAEAAVTLKQALSRGLVFHQPKTNLIWPIGIEDPLKKWQAAIDYCQALTYAGFADWRLPNKKELESIYQYQASNPEGKEVLNFVSDVYWSSTTYALSSTDAWYVDFSNGYVNYSYKTSKYYVRCVR</sequence>
<feature type="signal peptide" evidence="1">
    <location>
        <begin position="1"/>
        <end position="23"/>
    </location>
</feature>